<feature type="domain" description="Cupin type-2" evidence="2">
    <location>
        <begin position="49"/>
        <end position="120"/>
    </location>
</feature>
<dbReference type="SUPFAM" id="SSF51182">
    <property type="entry name" value="RmlC-like cupins"/>
    <property type="match status" value="1"/>
</dbReference>
<reference evidence="3" key="1">
    <citation type="submission" date="2023-03" db="EMBL/GenBank/DDBJ databases">
        <title>Near-Complete genome sequence of Lipomyces tetrasporous NRRL Y-64009, an oleaginous yeast capable of growing on lignocellulosic hydrolysates.</title>
        <authorList>
            <consortium name="Lawrence Berkeley National Laboratory"/>
            <person name="Jagtap S.S."/>
            <person name="Liu J.-J."/>
            <person name="Walukiewicz H.E."/>
            <person name="Pangilinan J."/>
            <person name="Lipzen A."/>
            <person name="Ahrendt S."/>
            <person name="Koriabine M."/>
            <person name="Cobaugh K."/>
            <person name="Salamov A."/>
            <person name="Yoshinaga Y."/>
            <person name="Ng V."/>
            <person name="Daum C."/>
            <person name="Grigoriev I.V."/>
            <person name="Slininger P.J."/>
            <person name="Dien B.S."/>
            <person name="Jin Y.-S."/>
            <person name="Rao C.V."/>
        </authorList>
    </citation>
    <scope>NUCLEOTIDE SEQUENCE</scope>
    <source>
        <strain evidence="3">NRRL Y-64009</strain>
    </source>
</reference>
<name>A0AAD7VP29_9ASCO</name>
<dbReference type="InterPro" id="IPR013096">
    <property type="entry name" value="Cupin_2"/>
</dbReference>
<sequence length="156" mass="17050">MQSGKPLVAMETPAEIGSPYPEPFASLATSTAFRRLGDQFGLTQFGVNLITLDPGAQSGLRHWHSLEDEFIYILAGEPTLVANNGECKLSTGMCIGFKAQDRNAHLMINRSDAVVRYLVIGSRVPGDLSYYPDDDLSWFPTECGEIAVHKDGTPYP</sequence>
<dbReference type="PANTHER" id="PTHR35848:SF9">
    <property type="entry name" value="SLL1358 PROTEIN"/>
    <property type="match status" value="1"/>
</dbReference>
<dbReference type="CDD" id="cd02224">
    <property type="entry name" value="cupin_SPO2919-like"/>
    <property type="match status" value="1"/>
</dbReference>
<dbReference type="Pfam" id="PF07883">
    <property type="entry name" value="Cupin_2"/>
    <property type="match status" value="1"/>
</dbReference>
<dbReference type="RefSeq" id="XP_056039998.1">
    <property type="nucleotide sequence ID" value="XM_056188935.1"/>
</dbReference>
<keyword evidence="4" id="KW-1185">Reference proteome</keyword>
<dbReference type="GO" id="GO:0046872">
    <property type="term" value="F:metal ion binding"/>
    <property type="evidence" value="ECO:0007669"/>
    <property type="project" value="UniProtKB-KW"/>
</dbReference>
<gene>
    <name evidence="3" type="ORF">POJ06DRAFT_263831</name>
</gene>
<evidence type="ECO:0000313" key="3">
    <source>
        <dbReference type="EMBL" id="KAJ8096548.1"/>
    </source>
</evidence>
<protein>
    <submittedName>
        <fullName evidence="3">Cupin domain-containing protein</fullName>
    </submittedName>
</protein>
<dbReference type="AlphaFoldDB" id="A0AAD7VP29"/>
<proteinExistence type="predicted"/>
<dbReference type="Proteomes" id="UP001217417">
    <property type="component" value="Unassembled WGS sequence"/>
</dbReference>
<comment type="caution">
    <text evidence="3">The sequence shown here is derived from an EMBL/GenBank/DDBJ whole genome shotgun (WGS) entry which is preliminary data.</text>
</comment>
<evidence type="ECO:0000313" key="4">
    <source>
        <dbReference type="Proteomes" id="UP001217417"/>
    </source>
</evidence>
<dbReference type="EMBL" id="JARPMG010000014">
    <property type="protein sequence ID" value="KAJ8096548.1"/>
    <property type="molecule type" value="Genomic_DNA"/>
</dbReference>
<keyword evidence="1" id="KW-0479">Metal-binding</keyword>
<accession>A0AAD7VP29</accession>
<dbReference type="InterPro" id="IPR014710">
    <property type="entry name" value="RmlC-like_jellyroll"/>
</dbReference>
<evidence type="ECO:0000256" key="1">
    <source>
        <dbReference type="ARBA" id="ARBA00022723"/>
    </source>
</evidence>
<dbReference type="GeneID" id="80884101"/>
<dbReference type="Gene3D" id="2.60.120.10">
    <property type="entry name" value="Jelly Rolls"/>
    <property type="match status" value="1"/>
</dbReference>
<dbReference type="InterPro" id="IPR051610">
    <property type="entry name" value="GPI/OXD"/>
</dbReference>
<dbReference type="PANTHER" id="PTHR35848">
    <property type="entry name" value="OXALATE-BINDING PROTEIN"/>
    <property type="match status" value="1"/>
</dbReference>
<dbReference type="InterPro" id="IPR011051">
    <property type="entry name" value="RmlC_Cupin_sf"/>
</dbReference>
<organism evidence="3 4">
    <name type="scientific">Lipomyces tetrasporus</name>
    <dbReference type="NCBI Taxonomy" id="54092"/>
    <lineage>
        <taxon>Eukaryota</taxon>
        <taxon>Fungi</taxon>
        <taxon>Dikarya</taxon>
        <taxon>Ascomycota</taxon>
        <taxon>Saccharomycotina</taxon>
        <taxon>Lipomycetes</taxon>
        <taxon>Lipomycetales</taxon>
        <taxon>Lipomycetaceae</taxon>
        <taxon>Lipomyces</taxon>
    </lineage>
</organism>
<evidence type="ECO:0000259" key="2">
    <source>
        <dbReference type="Pfam" id="PF07883"/>
    </source>
</evidence>